<dbReference type="GO" id="GO:0042073">
    <property type="term" value="P:intraciliary transport"/>
    <property type="evidence" value="ECO:0007669"/>
    <property type="project" value="InterPro"/>
</dbReference>
<comment type="similarity">
    <text evidence="6">Belongs to the IFT81 family.</text>
</comment>
<gene>
    <name evidence="9" type="ORF">BINO364_LOCUS6922</name>
</gene>
<keyword evidence="4" id="KW-0969">Cilium</keyword>
<evidence type="ECO:0000256" key="6">
    <source>
        <dbReference type="ARBA" id="ARBA00043983"/>
    </source>
</evidence>
<feature type="non-terminal residue" evidence="9">
    <location>
        <position position="658"/>
    </location>
</feature>
<keyword evidence="3 7" id="KW-0175">Coiled coil</keyword>
<evidence type="ECO:0000256" key="2">
    <source>
        <dbReference type="ARBA" id="ARBA00022794"/>
    </source>
</evidence>
<dbReference type="OrthoDB" id="276029at2759"/>
<dbReference type="Pfam" id="PF18383">
    <property type="entry name" value="IFT81_CH"/>
    <property type="match status" value="1"/>
</dbReference>
<evidence type="ECO:0000256" key="7">
    <source>
        <dbReference type="SAM" id="Coils"/>
    </source>
</evidence>
<sequence>MTERIKFIVKELNSTLGRNYDLIKFDSLDEKQLLQVLVDLLVNFNAGEKLNIREDDPETLTVRLLEMLGSVKYRPPTGVEPTLFRSQLLAGDSRTIHHVLHWLLSNKEQVKNTAYLAKYLKIPDIPADVARNNTIQDLLDLYQNLIDEFKDVHKRTRIFQKENASEIINDIKEMAVERDIVIKRLENVQVHLVDIRDKEDLLNVSKLLRTQQERAKELENQYNMQQSQLKTALEQLKRYLNVIHGQSATPKSVSDVIKHLHEEIQLNSYLKQEKLPQESSSLQKELNIMQTIATEQHPTRSDLITIQDKISAVNNEIEQLVQRRLAASDPQEDKLTPFRQQAAVIRRNKEASATRVHELTATLKDHEATLADLRSQVKQLLGDMVLRGEELKKYVNSLRTKSTLYKRQRANLSTFKVEAGILSRTLHILNTNDPTVEMALVNHKKMIIDDMDIIEKGHDKSDDLKKKSLHDLSQLVAQTAQKLSQVRQEIHPLADKVKPVKQEFQEMQQKYEQKKRIYEATSINISSQMEPLKDQVKELTDQLNSKENEWKSLRQKITKAESLQEVVMFEMKNSMQSPRKPSKMEALKKRVADVKELVNNLEEEQRMISSRQGIVEEQTRLWQNALQLLRCKIKTRNELASRQERVHITQHSQMLTLT</sequence>
<dbReference type="Gene3D" id="1.10.418.70">
    <property type="entry name" value="Intraflagellar transport protein 81, N-terminal domain"/>
    <property type="match status" value="1"/>
</dbReference>
<evidence type="ECO:0000256" key="1">
    <source>
        <dbReference type="ARBA" id="ARBA00004138"/>
    </source>
</evidence>
<reference evidence="9" key="1">
    <citation type="submission" date="2021-12" db="EMBL/GenBank/DDBJ databases">
        <authorList>
            <person name="Martin H S."/>
        </authorList>
    </citation>
    <scope>NUCLEOTIDE SEQUENCE</scope>
</reference>
<evidence type="ECO:0000313" key="9">
    <source>
        <dbReference type="EMBL" id="CAH0720727.1"/>
    </source>
</evidence>
<keyword evidence="10" id="KW-1185">Reference proteome</keyword>
<dbReference type="GO" id="GO:0036064">
    <property type="term" value="C:ciliary basal body"/>
    <property type="evidence" value="ECO:0007669"/>
    <property type="project" value="TreeGrafter"/>
</dbReference>
<evidence type="ECO:0000259" key="8">
    <source>
        <dbReference type="Pfam" id="PF18383"/>
    </source>
</evidence>
<keyword evidence="2" id="KW-0970">Cilium biogenesis/degradation</keyword>
<dbReference type="GO" id="GO:0030992">
    <property type="term" value="C:intraciliary transport particle B"/>
    <property type="evidence" value="ECO:0007669"/>
    <property type="project" value="InterPro"/>
</dbReference>
<evidence type="ECO:0000313" key="10">
    <source>
        <dbReference type="Proteomes" id="UP000838878"/>
    </source>
</evidence>
<dbReference type="InterPro" id="IPR029600">
    <property type="entry name" value="IFT81"/>
</dbReference>
<evidence type="ECO:0000256" key="4">
    <source>
        <dbReference type="ARBA" id="ARBA00023069"/>
    </source>
</evidence>
<dbReference type="GO" id="GO:0060271">
    <property type="term" value="P:cilium assembly"/>
    <property type="evidence" value="ECO:0007669"/>
    <property type="project" value="InterPro"/>
</dbReference>
<organism evidence="9 10">
    <name type="scientific">Brenthis ino</name>
    <name type="common">lesser marbled fritillary</name>
    <dbReference type="NCBI Taxonomy" id="405034"/>
    <lineage>
        <taxon>Eukaryota</taxon>
        <taxon>Metazoa</taxon>
        <taxon>Ecdysozoa</taxon>
        <taxon>Arthropoda</taxon>
        <taxon>Hexapoda</taxon>
        <taxon>Insecta</taxon>
        <taxon>Pterygota</taxon>
        <taxon>Neoptera</taxon>
        <taxon>Endopterygota</taxon>
        <taxon>Lepidoptera</taxon>
        <taxon>Glossata</taxon>
        <taxon>Ditrysia</taxon>
        <taxon>Papilionoidea</taxon>
        <taxon>Nymphalidae</taxon>
        <taxon>Heliconiinae</taxon>
        <taxon>Argynnini</taxon>
        <taxon>Brenthis</taxon>
    </lineage>
</organism>
<name>A0A8J9UIQ4_9NEOP</name>
<proteinExistence type="inferred from homology"/>
<comment type="subcellular location">
    <subcellularLocation>
        <location evidence="1">Cell projection</location>
        <location evidence="1">Cilium</location>
    </subcellularLocation>
</comment>
<feature type="coiled-coil region" evidence="7">
    <location>
        <begin position="469"/>
        <end position="604"/>
    </location>
</feature>
<accession>A0A8J9UIQ4</accession>
<evidence type="ECO:0000256" key="5">
    <source>
        <dbReference type="ARBA" id="ARBA00023273"/>
    </source>
</evidence>
<keyword evidence="5" id="KW-0966">Cell projection</keyword>
<protein>
    <recommendedName>
        <fullName evidence="8">IFT81 calponin homology domain-containing protein</fullName>
    </recommendedName>
</protein>
<dbReference type="EMBL" id="OV170222">
    <property type="protein sequence ID" value="CAH0720727.1"/>
    <property type="molecule type" value="Genomic_DNA"/>
</dbReference>
<dbReference type="Proteomes" id="UP000838878">
    <property type="component" value="Chromosome 2"/>
</dbReference>
<dbReference type="AlphaFoldDB" id="A0A8J9UIQ4"/>
<dbReference type="GO" id="GO:0015631">
    <property type="term" value="F:tubulin binding"/>
    <property type="evidence" value="ECO:0007669"/>
    <property type="project" value="InterPro"/>
</dbReference>
<feature type="coiled-coil region" evidence="7">
    <location>
        <begin position="356"/>
        <end position="383"/>
    </location>
</feature>
<dbReference type="PANTHER" id="PTHR15614">
    <property type="entry name" value="INTRAFLAGELLAR TRANSPORT PROTEIN 81 HOMOLOG"/>
    <property type="match status" value="1"/>
</dbReference>
<dbReference type="PANTHER" id="PTHR15614:SF2">
    <property type="entry name" value="INTRAFLAGELLAR TRANSPORT PROTEIN 81 HOMOLOG"/>
    <property type="match status" value="1"/>
</dbReference>
<dbReference type="InterPro" id="IPR043016">
    <property type="entry name" value="IFT81_N_sf"/>
</dbReference>
<dbReference type="InterPro" id="IPR041146">
    <property type="entry name" value="IFT81_CH"/>
</dbReference>
<evidence type="ECO:0000256" key="3">
    <source>
        <dbReference type="ARBA" id="ARBA00023054"/>
    </source>
</evidence>
<feature type="coiled-coil region" evidence="7">
    <location>
        <begin position="201"/>
        <end position="235"/>
    </location>
</feature>
<feature type="domain" description="IFT81 calponin homology" evidence="8">
    <location>
        <begin position="3"/>
        <end position="120"/>
    </location>
</feature>